<dbReference type="GO" id="GO:0015833">
    <property type="term" value="P:peptide transport"/>
    <property type="evidence" value="ECO:0007669"/>
    <property type="project" value="TreeGrafter"/>
</dbReference>
<evidence type="ECO:0000256" key="1">
    <source>
        <dbReference type="ARBA" id="ARBA00005695"/>
    </source>
</evidence>
<dbReference type="PANTHER" id="PTHR30290">
    <property type="entry name" value="PERIPLASMIC BINDING COMPONENT OF ABC TRANSPORTER"/>
    <property type="match status" value="1"/>
</dbReference>
<evidence type="ECO:0000313" key="5">
    <source>
        <dbReference type="EMBL" id="RLE06964.1"/>
    </source>
</evidence>
<dbReference type="EMBL" id="QMPZ01000208">
    <property type="protein sequence ID" value="RLE06964.1"/>
    <property type="molecule type" value="Genomic_DNA"/>
</dbReference>
<comment type="similarity">
    <text evidence="1">Belongs to the bacterial solute-binding protein 5 family.</text>
</comment>
<dbReference type="SUPFAM" id="SSF53850">
    <property type="entry name" value="Periplasmic binding protein-like II"/>
    <property type="match status" value="1"/>
</dbReference>
<evidence type="ECO:0000256" key="3">
    <source>
        <dbReference type="ARBA" id="ARBA00022729"/>
    </source>
</evidence>
<feature type="non-terminal residue" evidence="5">
    <location>
        <position position="202"/>
    </location>
</feature>
<protein>
    <recommendedName>
        <fullName evidence="4">Solute-binding protein family 5 domain-containing protein</fullName>
    </recommendedName>
</protein>
<accession>A0A497E1I1</accession>
<dbReference type="PANTHER" id="PTHR30290:SF9">
    <property type="entry name" value="OLIGOPEPTIDE-BINDING PROTEIN APPA"/>
    <property type="match status" value="1"/>
</dbReference>
<dbReference type="Proteomes" id="UP000279422">
    <property type="component" value="Unassembled WGS sequence"/>
</dbReference>
<sequence>MKKITLLFLSVVMLGGLLFMGAGVSNAEDIRRGGILRFEYDWIPYVKDPAIDGVGTGNIGRNIAETLTWIDDHFVPHPLLCKRWESSEDGKEWTLYLQEGVTFNNGKPFTADDVVWNFRHWLDPKVGSSMRAKLSMLSPDGVEKVDEYTVKLHLDRPFYGIPWILADYPALIAPEGGWRDFYSGDPRDAIGTGPFLLKKFIP</sequence>
<feature type="domain" description="Solute-binding protein family 5" evidence="4">
    <location>
        <begin position="76"/>
        <end position="201"/>
    </location>
</feature>
<reference evidence="5 6" key="1">
    <citation type="submission" date="2018-06" db="EMBL/GenBank/DDBJ databases">
        <title>Extensive metabolic versatility and redundancy in microbially diverse, dynamic hydrothermal sediments.</title>
        <authorList>
            <person name="Dombrowski N."/>
            <person name="Teske A."/>
            <person name="Baker B.J."/>
        </authorList>
    </citation>
    <scope>NUCLEOTIDE SEQUENCE [LARGE SCALE GENOMIC DNA]</scope>
    <source>
        <strain evidence="5">B47_G16</strain>
    </source>
</reference>
<evidence type="ECO:0000259" key="4">
    <source>
        <dbReference type="Pfam" id="PF00496"/>
    </source>
</evidence>
<dbReference type="Pfam" id="PF00496">
    <property type="entry name" value="SBP_bac_5"/>
    <property type="match status" value="1"/>
</dbReference>
<dbReference type="InterPro" id="IPR000914">
    <property type="entry name" value="SBP_5_dom"/>
</dbReference>
<name>A0A497E1I1_UNCAE</name>
<dbReference type="AlphaFoldDB" id="A0A497E1I1"/>
<proteinExistence type="inferred from homology"/>
<keyword evidence="3" id="KW-0732">Signal</keyword>
<gene>
    <name evidence="5" type="ORF">DRJ00_08905</name>
</gene>
<dbReference type="Gene3D" id="3.40.190.10">
    <property type="entry name" value="Periplasmic binding protein-like II"/>
    <property type="match status" value="1"/>
</dbReference>
<dbReference type="InterPro" id="IPR039424">
    <property type="entry name" value="SBP_5"/>
</dbReference>
<organism evidence="5 6">
    <name type="scientific">Aerophobetes bacterium</name>
    <dbReference type="NCBI Taxonomy" id="2030807"/>
    <lineage>
        <taxon>Bacteria</taxon>
        <taxon>Candidatus Aerophobota</taxon>
    </lineage>
</organism>
<evidence type="ECO:0000256" key="2">
    <source>
        <dbReference type="ARBA" id="ARBA00022448"/>
    </source>
</evidence>
<keyword evidence="2" id="KW-0813">Transport</keyword>
<evidence type="ECO:0000313" key="6">
    <source>
        <dbReference type="Proteomes" id="UP000279422"/>
    </source>
</evidence>
<comment type="caution">
    <text evidence="5">The sequence shown here is derived from an EMBL/GenBank/DDBJ whole genome shotgun (WGS) entry which is preliminary data.</text>
</comment>
<dbReference type="GO" id="GO:1904680">
    <property type="term" value="F:peptide transmembrane transporter activity"/>
    <property type="evidence" value="ECO:0007669"/>
    <property type="project" value="TreeGrafter"/>
</dbReference>